<evidence type="ECO:0000259" key="3">
    <source>
        <dbReference type="Pfam" id="PF16373"/>
    </source>
</evidence>
<proteinExistence type="predicted"/>
<dbReference type="PROSITE" id="PS51257">
    <property type="entry name" value="PROKAR_LIPOPROTEIN"/>
    <property type="match status" value="1"/>
</dbReference>
<dbReference type="Pfam" id="PF02638">
    <property type="entry name" value="GHL10"/>
    <property type="match status" value="1"/>
</dbReference>
<sequence>MIKERDVTMKLRFGIFIFICFFIGCGKGNPKDYWGNTNGGSSGNPSENPNVAKPRYIWIDAAANFPDFADNKENIARDLALAKDAGFTDVVVDVRPTTGDVLFKTSIVDQVRFLYAWVNGRYTKIERNATWDYLQAFIDEARKQKLRVHAAINTFIGGNSIDGGTGLLHRDPSKKGWATQLNTGTGIINIMDTGEKDKFFNPAHPDVQQFLCNLLRDLAKYDLDGIFLDRGRYLNLQSDFSDYSRKQFEAYMGGIRIQNYPDEILLPGTKRLPAQYPKYLTKWLEFRTKVIYDFMQKASNAVKSVNSKIKFGVYVGGWYSTYYEVGVNWAASTYDTSQFYNWATSKYKNYGYAAIMDQILIGAYASPLRVYGTTEWTMQGFCSLAKAKIKSECSIVAGGPDVGNWDPENKATQEQENQAIVESVKACMDACDGYFLFDMIHLKKQLQWQYAKKGIELAIK</sequence>
<dbReference type="InterPro" id="IPR017853">
    <property type="entry name" value="GH"/>
</dbReference>
<dbReference type="Gene3D" id="3.20.20.80">
    <property type="entry name" value="Glycosidases"/>
    <property type="match status" value="1"/>
</dbReference>
<evidence type="ECO:0000259" key="2">
    <source>
        <dbReference type="Pfam" id="PF02638"/>
    </source>
</evidence>
<dbReference type="PATRIC" id="fig|1321819.3.peg.97"/>
<keyword evidence="1" id="KW-0732">Signal</keyword>
<dbReference type="InterPro" id="IPR052177">
    <property type="entry name" value="Divisome_Glycosyl_Hydrolase"/>
</dbReference>
<dbReference type="Proteomes" id="UP000016496">
    <property type="component" value="Unassembled WGS sequence"/>
</dbReference>
<reference evidence="4 5" key="1">
    <citation type="submission" date="2013-08" db="EMBL/GenBank/DDBJ databases">
        <authorList>
            <person name="Weinstock G."/>
            <person name="Sodergren E."/>
            <person name="Wylie T."/>
            <person name="Fulton L."/>
            <person name="Fulton R."/>
            <person name="Fronick C."/>
            <person name="O'Laughlin M."/>
            <person name="Godfrey J."/>
            <person name="Miner T."/>
            <person name="Herter B."/>
            <person name="Appelbaum E."/>
            <person name="Cordes M."/>
            <person name="Lek S."/>
            <person name="Wollam A."/>
            <person name="Pepin K.H."/>
            <person name="Palsikar V.B."/>
            <person name="Mitreva M."/>
            <person name="Wilson R.K."/>
        </authorList>
    </citation>
    <scope>NUCLEOTIDE SEQUENCE [LARGE SCALE GENOMIC DNA]</scope>
    <source>
        <strain evidence="4 5">F0041</strain>
    </source>
</reference>
<evidence type="ECO:0000313" key="4">
    <source>
        <dbReference type="EMBL" id="ERI89166.1"/>
    </source>
</evidence>
<dbReference type="AlphaFoldDB" id="U2E9D0"/>
<dbReference type="PANTHER" id="PTHR43405">
    <property type="entry name" value="GLYCOSYL HYDROLASE DIGH"/>
    <property type="match status" value="1"/>
</dbReference>
<dbReference type="Pfam" id="PF16373">
    <property type="entry name" value="DUF4985"/>
    <property type="match status" value="1"/>
</dbReference>
<evidence type="ECO:0000313" key="5">
    <source>
        <dbReference type="Proteomes" id="UP000016496"/>
    </source>
</evidence>
<evidence type="ECO:0008006" key="6">
    <source>
        <dbReference type="Google" id="ProtNLM"/>
    </source>
</evidence>
<dbReference type="EMBL" id="AWSV01000008">
    <property type="protein sequence ID" value="ERI89166.1"/>
    <property type="molecule type" value="Genomic_DNA"/>
</dbReference>
<feature type="domain" description="DUF4985" evidence="3">
    <location>
        <begin position="339"/>
        <end position="452"/>
    </location>
</feature>
<gene>
    <name evidence="4" type="ORF">HMPREF1981_00102</name>
</gene>
<evidence type="ECO:0000256" key="1">
    <source>
        <dbReference type="ARBA" id="ARBA00022729"/>
    </source>
</evidence>
<protein>
    <recommendedName>
        <fullName evidence="6">Glycosyl hydrolase-like 10 domain-containing protein</fullName>
    </recommendedName>
</protein>
<dbReference type="PANTHER" id="PTHR43405:SF1">
    <property type="entry name" value="GLYCOSYL HYDROLASE DIGH"/>
    <property type="match status" value="1"/>
</dbReference>
<accession>U2E9D0</accession>
<dbReference type="InterPro" id="IPR032280">
    <property type="entry name" value="DUF4985"/>
</dbReference>
<comment type="caution">
    <text evidence="4">The sequence shown here is derived from an EMBL/GenBank/DDBJ whole genome shotgun (WGS) entry which is preliminary data.</text>
</comment>
<name>U2E9D0_9BACE</name>
<dbReference type="HOGENOM" id="CLU_584833_0_0_10"/>
<feature type="domain" description="Glycosyl hydrolase-like 10" evidence="2">
    <location>
        <begin position="55"/>
        <end position="332"/>
    </location>
</feature>
<organism evidence="4 5">
    <name type="scientific">Bacteroides pyogenes F0041</name>
    <dbReference type="NCBI Taxonomy" id="1321819"/>
    <lineage>
        <taxon>Bacteria</taxon>
        <taxon>Pseudomonadati</taxon>
        <taxon>Bacteroidota</taxon>
        <taxon>Bacteroidia</taxon>
        <taxon>Bacteroidales</taxon>
        <taxon>Bacteroidaceae</taxon>
        <taxon>Bacteroides</taxon>
    </lineage>
</organism>
<dbReference type="SUPFAM" id="SSF51445">
    <property type="entry name" value="(Trans)glycosidases"/>
    <property type="match status" value="1"/>
</dbReference>
<dbReference type="InterPro" id="IPR003790">
    <property type="entry name" value="GHL10"/>
</dbReference>